<accession>A0A2U8WD66</accession>
<proteinExistence type="predicted"/>
<dbReference type="RefSeq" id="WP_109895404.1">
    <property type="nucleotide sequence ID" value="NZ_CP029550.1"/>
</dbReference>
<dbReference type="InterPro" id="IPR014710">
    <property type="entry name" value="RmlC-like_jellyroll"/>
</dbReference>
<dbReference type="InterPro" id="IPR013096">
    <property type="entry name" value="Cupin_2"/>
</dbReference>
<evidence type="ECO:0000313" key="4">
    <source>
        <dbReference type="Proteomes" id="UP000245926"/>
    </source>
</evidence>
<evidence type="ECO:0000256" key="1">
    <source>
        <dbReference type="SAM" id="SignalP"/>
    </source>
</evidence>
<organism evidence="3 4">
    <name type="scientific">Methylobacterium durans</name>
    <dbReference type="NCBI Taxonomy" id="2202825"/>
    <lineage>
        <taxon>Bacteria</taxon>
        <taxon>Pseudomonadati</taxon>
        <taxon>Pseudomonadota</taxon>
        <taxon>Alphaproteobacteria</taxon>
        <taxon>Hyphomicrobiales</taxon>
        <taxon>Methylobacteriaceae</taxon>
        <taxon>Methylobacterium</taxon>
    </lineage>
</organism>
<dbReference type="EMBL" id="CP029550">
    <property type="protein sequence ID" value="AWN44039.1"/>
    <property type="molecule type" value="Genomic_DNA"/>
</dbReference>
<dbReference type="Pfam" id="PF07883">
    <property type="entry name" value="Cupin_2"/>
    <property type="match status" value="1"/>
</dbReference>
<keyword evidence="1" id="KW-0732">Signal</keyword>
<feature type="domain" description="Cupin type-2" evidence="2">
    <location>
        <begin position="86"/>
        <end position="154"/>
    </location>
</feature>
<dbReference type="SUPFAM" id="SSF51182">
    <property type="entry name" value="RmlC-like cupins"/>
    <property type="match status" value="1"/>
</dbReference>
<dbReference type="Gene3D" id="2.60.120.10">
    <property type="entry name" value="Jelly Rolls"/>
    <property type="match status" value="1"/>
</dbReference>
<feature type="chain" id="PRO_5016178472" evidence="1">
    <location>
        <begin position="35"/>
        <end position="167"/>
    </location>
</feature>
<keyword evidence="4" id="KW-1185">Reference proteome</keyword>
<evidence type="ECO:0000259" key="2">
    <source>
        <dbReference type="Pfam" id="PF07883"/>
    </source>
</evidence>
<name>A0A2U8WD66_9HYPH</name>
<protein>
    <submittedName>
        <fullName evidence="3">Cupin</fullName>
    </submittedName>
</protein>
<dbReference type="Proteomes" id="UP000245926">
    <property type="component" value="Chromosome"/>
</dbReference>
<dbReference type="KEGG" id="mets:DK389_30475"/>
<dbReference type="OrthoDB" id="8561853at2"/>
<dbReference type="InterPro" id="IPR011051">
    <property type="entry name" value="RmlC_Cupin_sf"/>
</dbReference>
<feature type="signal peptide" evidence="1">
    <location>
        <begin position="1"/>
        <end position="34"/>
    </location>
</feature>
<gene>
    <name evidence="3" type="ORF">DK389_30475</name>
</gene>
<evidence type="ECO:0000313" key="3">
    <source>
        <dbReference type="EMBL" id="AWN44039.1"/>
    </source>
</evidence>
<reference evidence="4" key="1">
    <citation type="submission" date="2018-05" db="EMBL/GenBank/DDBJ databases">
        <title>Complete Genome Sequence of Methylobacterium sp. 17SD2-17.</title>
        <authorList>
            <person name="Srinivasan S."/>
        </authorList>
    </citation>
    <scope>NUCLEOTIDE SEQUENCE [LARGE SCALE GENOMIC DNA]</scope>
    <source>
        <strain evidence="4">17SD2-17</strain>
    </source>
</reference>
<sequence length="167" mass="17511">MTTIPTLRSAAHRTLCGALMMTGALALGASAAQAGSCPADKVVASGKRQAESKAAAQGVTDTVIASTELAKEPVGIKDRQFRLRRLVIEPGGIVPWHSHGDRPAIIYVVSGEVVEYASTCAVPITHKAGEATSETHATAHWWKNTGSSTAVLLSADLFHVKGDPRQM</sequence>
<dbReference type="AlphaFoldDB" id="A0A2U8WD66"/>